<evidence type="ECO:0000313" key="2">
    <source>
        <dbReference type="EMBL" id="MFK4637900.1"/>
    </source>
</evidence>
<proteinExistence type="predicted"/>
<dbReference type="EMBL" id="JBIYEW010000003">
    <property type="protein sequence ID" value="MFK4637900.1"/>
    <property type="molecule type" value="Genomic_DNA"/>
</dbReference>
<reference evidence="2 3" key="1">
    <citation type="submission" date="2024-10" db="EMBL/GenBank/DDBJ databases">
        <title>Novel secondary metabolite-producing bacteria for plant disease control.</title>
        <authorList>
            <person name="Chevrette M."/>
        </authorList>
    </citation>
    <scope>NUCLEOTIDE SEQUENCE [LARGE SCALE GENOMIC DNA]</scope>
    <source>
        <strain evidence="2 3">J30 TE3557</strain>
    </source>
</reference>
<dbReference type="Pfam" id="PF13338">
    <property type="entry name" value="AbiEi_4"/>
    <property type="match status" value="1"/>
</dbReference>
<feature type="domain" description="AbiEi antitoxin N-terminal" evidence="1">
    <location>
        <begin position="17"/>
        <end position="49"/>
    </location>
</feature>
<evidence type="ECO:0000259" key="1">
    <source>
        <dbReference type="Pfam" id="PF13338"/>
    </source>
</evidence>
<gene>
    <name evidence="2" type="ORF">ABIA52_000789</name>
</gene>
<dbReference type="Proteomes" id="UP001620520">
    <property type="component" value="Unassembled WGS sequence"/>
</dbReference>
<organism evidence="2 3">
    <name type="scientific">Paenarthrobacter histidinolovorans</name>
    <dbReference type="NCBI Taxonomy" id="43664"/>
    <lineage>
        <taxon>Bacteria</taxon>
        <taxon>Bacillati</taxon>
        <taxon>Actinomycetota</taxon>
        <taxon>Actinomycetes</taxon>
        <taxon>Micrococcales</taxon>
        <taxon>Micrococcaceae</taxon>
        <taxon>Paenarthrobacter</taxon>
    </lineage>
</organism>
<name>A0ABW8N3Z9_9MICC</name>
<evidence type="ECO:0000313" key="3">
    <source>
        <dbReference type="Proteomes" id="UP001620520"/>
    </source>
</evidence>
<dbReference type="RefSeq" id="WP_404593636.1">
    <property type="nucleotide sequence ID" value="NZ_JBIYEW010000003.1"/>
</dbReference>
<dbReference type="InterPro" id="IPR025159">
    <property type="entry name" value="AbiEi_N"/>
</dbReference>
<sequence length="309" mass="35250">MTEKTRHQLPEGMDLWRTSELHQAGFNDRKIASLVRSGELVRLRRGCYLRGNIWAAQKPSVRSLQLIAAHAHGTLTTSARGFVYSHTSAARLHGLFLLDVDGQVHITTPTTASRSSHGMDVAPHTRTLEPGDIRTVRGMACTSLERTVVDSCLILNDRQSLVLMDHALRLGADRAQMQRMCDQLRGRNGVAALRKALVNADARSESPGETLTRELLQRLRIEMPDLQVEVLSAEGKHRLDLAWREKKVALEFDGKAKYFDYAPTAEVLYQERQREKALTELGWTFIRIRWRDLYREQEFKMRVLRALSR</sequence>
<keyword evidence="3" id="KW-1185">Reference proteome</keyword>
<comment type="caution">
    <text evidence="2">The sequence shown here is derived from an EMBL/GenBank/DDBJ whole genome shotgun (WGS) entry which is preliminary data.</text>
</comment>
<dbReference type="Gene3D" id="3.40.960.10">
    <property type="entry name" value="VSR Endonuclease"/>
    <property type="match status" value="1"/>
</dbReference>
<accession>A0ABW8N3Z9</accession>
<protein>
    <submittedName>
        <fullName evidence="2">Transcriptional regulator of viral defense system</fullName>
    </submittedName>
</protein>